<dbReference type="PROSITE" id="PS51068">
    <property type="entry name" value="FPG_CAT"/>
    <property type="match status" value="1"/>
</dbReference>
<dbReference type="InterPro" id="IPR035937">
    <property type="entry name" value="FPG_N"/>
</dbReference>
<dbReference type="SMART" id="SM00898">
    <property type="entry name" value="Fapy_DNA_glyco"/>
    <property type="match status" value="1"/>
</dbReference>
<evidence type="ECO:0000256" key="2">
    <source>
        <dbReference type="ARBA" id="ARBA00012720"/>
    </source>
</evidence>
<keyword evidence="8" id="KW-0238">DNA-binding</keyword>
<dbReference type="PANTHER" id="PTHR42697:SF3">
    <property type="entry name" value="ENDONUCLEASE 8 1"/>
    <property type="match status" value="1"/>
</dbReference>
<feature type="compositionally biased region" description="Low complexity" evidence="15">
    <location>
        <begin position="86"/>
        <end position="109"/>
    </location>
</feature>
<organism evidence="18 19">
    <name type="scientific">Myceligenerans crystallogenes</name>
    <dbReference type="NCBI Taxonomy" id="316335"/>
    <lineage>
        <taxon>Bacteria</taxon>
        <taxon>Bacillati</taxon>
        <taxon>Actinomycetota</taxon>
        <taxon>Actinomycetes</taxon>
        <taxon>Micrococcales</taxon>
        <taxon>Promicromonosporaceae</taxon>
        <taxon>Myceligenerans</taxon>
    </lineage>
</organism>
<evidence type="ECO:0000256" key="3">
    <source>
        <dbReference type="ARBA" id="ARBA00022723"/>
    </source>
</evidence>
<protein>
    <recommendedName>
        <fullName evidence="2">DNA-(apurinic or apyrimidinic site) lyase</fullName>
        <ecNumber evidence="2">4.2.99.18</ecNumber>
    </recommendedName>
</protein>
<evidence type="ECO:0000259" key="16">
    <source>
        <dbReference type="PROSITE" id="PS51066"/>
    </source>
</evidence>
<proteinExistence type="inferred from homology"/>
<dbReference type="InterPro" id="IPR015886">
    <property type="entry name" value="H2TH_FPG"/>
</dbReference>
<evidence type="ECO:0000256" key="14">
    <source>
        <dbReference type="PROSITE-ProRule" id="PRU00391"/>
    </source>
</evidence>
<keyword evidence="12" id="KW-0326">Glycosidase</keyword>
<evidence type="ECO:0000256" key="4">
    <source>
        <dbReference type="ARBA" id="ARBA00022763"/>
    </source>
</evidence>
<keyword evidence="19" id="KW-1185">Reference proteome</keyword>
<dbReference type="RefSeq" id="WP_344099895.1">
    <property type="nucleotide sequence ID" value="NZ_BAAANL010000001.1"/>
</dbReference>
<dbReference type="EC" id="4.2.99.18" evidence="2"/>
<name>A0ABN2N6E3_9MICO</name>
<keyword evidence="9" id="KW-0234">DNA repair</keyword>
<feature type="compositionally biased region" description="Low complexity" evidence="15">
    <location>
        <begin position="227"/>
        <end position="240"/>
    </location>
</feature>
<evidence type="ECO:0000256" key="13">
    <source>
        <dbReference type="ARBA" id="ARBA00044632"/>
    </source>
</evidence>
<evidence type="ECO:0000313" key="19">
    <source>
        <dbReference type="Proteomes" id="UP001501094"/>
    </source>
</evidence>
<dbReference type="InterPro" id="IPR015887">
    <property type="entry name" value="DNA_glyclase_Znf_dom_DNA_BS"/>
</dbReference>
<dbReference type="Pfam" id="PF06831">
    <property type="entry name" value="H2TH"/>
    <property type="match status" value="1"/>
</dbReference>
<feature type="region of interest" description="Disordered" evidence="15">
    <location>
        <begin position="227"/>
        <end position="255"/>
    </location>
</feature>
<evidence type="ECO:0000256" key="7">
    <source>
        <dbReference type="ARBA" id="ARBA00022833"/>
    </source>
</evidence>
<evidence type="ECO:0000256" key="12">
    <source>
        <dbReference type="ARBA" id="ARBA00023295"/>
    </source>
</evidence>
<dbReference type="SUPFAM" id="SSF57716">
    <property type="entry name" value="Glucocorticoid receptor-like (DNA-binding domain)"/>
    <property type="match status" value="1"/>
</dbReference>
<evidence type="ECO:0000313" key="18">
    <source>
        <dbReference type="EMBL" id="GAA1854317.1"/>
    </source>
</evidence>
<reference evidence="18 19" key="1">
    <citation type="journal article" date="2019" name="Int. J. Syst. Evol. Microbiol.">
        <title>The Global Catalogue of Microorganisms (GCM) 10K type strain sequencing project: providing services to taxonomists for standard genome sequencing and annotation.</title>
        <authorList>
            <consortium name="The Broad Institute Genomics Platform"/>
            <consortium name="The Broad Institute Genome Sequencing Center for Infectious Disease"/>
            <person name="Wu L."/>
            <person name="Ma J."/>
        </authorList>
    </citation>
    <scope>NUCLEOTIDE SEQUENCE [LARGE SCALE GENOMIC DNA]</scope>
    <source>
        <strain evidence="18 19">JCM 14326</strain>
    </source>
</reference>
<dbReference type="SUPFAM" id="SSF81624">
    <property type="entry name" value="N-terminal domain of MutM-like DNA repair proteins"/>
    <property type="match status" value="1"/>
</dbReference>
<evidence type="ECO:0000256" key="11">
    <source>
        <dbReference type="ARBA" id="ARBA00023268"/>
    </source>
</evidence>
<dbReference type="Gene3D" id="1.10.8.50">
    <property type="match status" value="1"/>
</dbReference>
<dbReference type="EMBL" id="BAAANL010000001">
    <property type="protein sequence ID" value="GAA1854317.1"/>
    <property type="molecule type" value="Genomic_DNA"/>
</dbReference>
<feature type="domain" description="Formamidopyrimidine-DNA glycosylase catalytic" evidence="17">
    <location>
        <begin position="2"/>
        <end position="147"/>
    </location>
</feature>
<gene>
    <name evidence="18" type="ORF">GCM10009751_08880</name>
</gene>
<keyword evidence="3" id="KW-0479">Metal-binding</keyword>
<dbReference type="Proteomes" id="UP001501094">
    <property type="component" value="Unassembled WGS sequence"/>
</dbReference>
<comment type="caution">
    <text evidence="18">The sequence shown here is derived from an EMBL/GenBank/DDBJ whole genome shotgun (WGS) entry which is preliminary data.</text>
</comment>
<dbReference type="SUPFAM" id="SSF46946">
    <property type="entry name" value="S13-like H2TH domain"/>
    <property type="match status" value="1"/>
</dbReference>
<keyword evidence="11" id="KW-0511">Multifunctional enzyme</keyword>
<evidence type="ECO:0000256" key="15">
    <source>
        <dbReference type="SAM" id="MobiDB-lite"/>
    </source>
</evidence>
<evidence type="ECO:0000256" key="8">
    <source>
        <dbReference type="ARBA" id="ARBA00023125"/>
    </source>
</evidence>
<feature type="region of interest" description="Disordered" evidence="15">
    <location>
        <begin position="378"/>
        <end position="416"/>
    </location>
</feature>
<evidence type="ECO:0000259" key="17">
    <source>
        <dbReference type="PROSITE" id="PS51068"/>
    </source>
</evidence>
<dbReference type="InterPro" id="IPR010979">
    <property type="entry name" value="Ribosomal_uS13-like_H2TH"/>
</dbReference>
<dbReference type="PROSITE" id="PS51066">
    <property type="entry name" value="ZF_FPG_2"/>
    <property type="match status" value="1"/>
</dbReference>
<evidence type="ECO:0000256" key="5">
    <source>
        <dbReference type="ARBA" id="ARBA00022771"/>
    </source>
</evidence>
<keyword evidence="7" id="KW-0862">Zinc</keyword>
<feature type="region of interest" description="Disordered" evidence="15">
    <location>
        <begin position="155"/>
        <end position="208"/>
    </location>
</feature>
<evidence type="ECO:0000256" key="1">
    <source>
        <dbReference type="ARBA" id="ARBA00009409"/>
    </source>
</evidence>
<feature type="compositionally biased region" description="Basic and acidic residues" evidence="15">
    <location>
        <begin position="384"/>
        <end position="401"/>
    </location>
</feature>
<dbReference type="Gene3D" id="3.20.190.10">
    <property type="entry name" value="MutM-like, N-terminal"/>
    <property type="match status" value="1"/>
</dbReference>
<comment type="catalytic activity">
    <reaction evidence="13">
        <text>2'-deoxyribonucleotide-(2'-deoxyribose 5'-phosphate)-2'-deoxyribonucleotide-DNA = a 3'-end 2'-deoxyribonucleotide-(2,3-dehydro-2,3-deoxyribose 5'-phosphate)-DNA + a 5'-end 5'-phospho-2'-deoxyribonucleoside-DNA + H(+)</text>
        <dbReference type="Rhea" id="RHEA:66592"/>
        <dbReference type="Rhea" id="RHEA-COMP:13180"/>
        <dbReference type="Rhea" id="RHEA-COMP:16897"/>
        <dbReference type="Rhea" id="RHEA-COMP:17067"/>
        <dbReference type="ChEBI" id="CHEBI:15378"/>
        <dbReference type="ChEBI" id="CHEBI:136412"/>
        <dbReference type="ChEBI" id="CHEBI:157695"/>
        <dbReference type="ChEBI" id="CHEBI:167181"/>
        <dbReference type="EC" id="4.2.99.18"/>
    </reaction>
</comment>
<feature type="compositionally biased region" description="Low complexity" evidence="15">
    <location>
        <begin position="155"/>
        <end position="166"/>
    </location>
</feature>
<dbReference type="SMART" id="SM01232">
    <property type="entry name" value="H2TH"/>
    <property type="match status" value="1"/>
</dbReference>
<accession>A0ABN2N6E3</accession>
<feature type="domain" description="FPG-type" evidence="16">
    <location>
        <begin position="421"/>
        <end position="455"/>
    </location>
</feature>
<dbReference type="InterPro" id="IPR012319">
    <property type="entry name" value="FPG_cat"/>
</dbReference>
<evidence type="ECO:0000256" key="10">
    <source>
        <dbReference type="ARBA" id="ARBA00023239"/>
    </source>
</evidence>
<evidence type="ECO:0000256" key="6">
    <source>
        <dbReference type="ARBA" id="ARBA00022801"/>
    </source>
</evidence>
<evidence type="ECO:0000256" key="9">
    <source>
        <dbReference type="ARBA" id="ARBA00023204"/>
    </source>
</evidence>
<keyword evidence="4" id="KW-0227">DNA damage</keyword>
<dbReference type="InterPro" id="IPR000214">
    <property type="entry name" value="Znf_DNA_glyclase/AP_lyase"/>
</dbReference>
<keyword evidence="6" id="KW-0378">Hydrolase</keyword>
<keyword evidence="10" id="KW-0456">Lyase</keyword>
<keyword evidence="5 14" id="KW-0863">Zinc-finger</keyword>
<comment type="similarity">
    <text evidence="1">Belongs to the FPG family.</text>
</comment>
<feature type="region of interest" description="Disordered" evidence="15">
    <location>
        <begin position="79"/>
        <end position="109"/>
    </location>
</feature>
<dbReference type="PROSITE" id="PS01242">
    <property type="entry name" value="ZF_FPG_1"/>
    <property type="match status" value="1"/>
</dbReference>
<sequence length="455" mass="47009">MPEGHTVHRLARTLRDLFEGEPLRVTSPQGRFADGAALLTGRRLVEVEAWGKQLFCAFVPDDGAGSAGGSALRTEALRTGASCRDASPTPASRASGSAGSPRPADSPGSDDVLWLRTHLGLYGAWTFAGDGTAEVAHAIGAPRKRIGERESILAPAADPAGPTAPAQETPSTGKETSAREGASTREAGAERAASPRVAGPAQAATSADVVGPVRAAVSAQRIGLAQAAASAPGSALDPGGVPSAGRESEPPAPRGQVRARLVGAHAVADLTGPAACEVITPDEKDAVTGRLGPDPIRDGEPGHDAARFVTKVGGSRVTIGQLLMDQAVIAGVGNIYRAEALFRAGVDPLKPGRDVPPSSARAIWDDLVTLMRDGARTGAIVTTRPEDRSGHRSGEPNEDRRRTRQNTDGTPGAVPSDQAFYVYHRDGLPCRTCATPVLLKTLAGRNLFWCGTCQT</sequence>
<dbReference type="PANTHER" id="PTHR42697">
    <property type="entry name" value="ENDONUCLEASE 8"/>
    <property type="match status" value="1"/>
</dbReference>